<evidence type="ECO:0000256" key="8">
    <source>
        <dbReference type="ARBA" id="ARBA00022960"/>
    </source>
</evidence>
<dbReference type="Pfam" id="PF00912">
    <property type="entry name" value="Transgly"/>
    <property type="match status" value="1"/>
</dbReference>
<evidence type="ECO:0000256" key="4">
    <source>
        <dbReference type="ARBA" id="ARBA00022670"/>
    </source>
</evidence>
<evidence type="ECO:0000256" key="11">
    <source>
        <dbReference type="ARBA" id="ARBA00023316"/>
    </source>
</evidence>
<keyword evidence="15" id="KW-0472">Membrane</keyword>
<sequence length="788" mass="83757">MTGKRRAAGPPETRKPTSKAAKPKRTWKQRLGRLALWGTVGLVVVALIGAGAFYYLYRTTPIPTPNEDFETQTSFVYYADGKTEVGSFATQRRTSIPYGQMPQTVKDAVVAAENQTFWTDSGIDVKGILRAVFNNASGNSTQGASTITQQYVKVMYLTQEQSYKRKLKEAILALKLQRQVSKTELLQNYLNTIYFGRGAYGVQAAAKAYFDKPARRLTLRQSAVLAAVLNNPSRFDPANGKANKRALKGRYEYVLDSMLKMGTIDAAEHDQAIKRLPKFPEIDAQSSYGDQKGHVLTLVRDQLHALGYTDDQIDGGGLRVTTTLTPEAMKANEDGIISARPDGFGDKQLHAASASVEVGTGKLLGFYAGQDFLDSQINWATAGGMVGSTMKPITLTAALQAGFSLKDRFAGNSPFEFPDGLKVRNEGTGPDGEGEDYGTSVDAITAMEKSINTAFVDMSNSIPDGPKKIYAEAEKMGIPPTEADDAYPGIPSTSRDLSPDDTLITLGRARVSPINMANTYATIANGGERVPVHLIESVESTDGQADDYSYKQSQEKAMSSDIASDVSYSLQENVTDGTGQAAQAIGRPAAGKTGTATNDKDEVSSAWFVGYTPQVSTAVMYVRGDGDDQLDGWLPSYFGADYPTDTWAAIMEPIMAGRKVEDFPEPAYVDGTAPTSGHDPSPTLTPQPTKKASPTTRPSPTKSSSPTSSSTPTKTPSPTASSSGCSGILCNPSDSPSSSGSGGSSPSPSASSSGGASASPSAGGNPNGRQPMAEEVSAGLLLWRMLLS</sequence>
<reference evidence="18" key="1">
    <citation type="submission" date="2020-11" db="EMBL/GenBank/DDBJ databases">
        <title>Nocardioides sp. CBS4Y-1, whole genome shotgun sequence.</title>
        <authorList>
            <person name="Tuo L."/>
        </authorList>
    </citation>
    <scope>NUCLEOTIDE SEQUENCE</scope>
    <source>
        <strain evidence="18">CBS4Y-1</strain>
    </source>
</reference>
<feature type="transmembrane region" description="Helical" evidence="15">
    <location>
        <begin position="34"/>
        <end position="57"/>
    </location>
</feature>
<dbReference type="GO" id="GO:0006508">
    <property type="term" value="P:proteolysis"/>
    <property type="evidence" value="ECO:0007669"/>
    <property type="project" value="UniProtKB-KW"/>
</dbReference>
<keyword evidence="6" id="KW-0808">Transferase</keyword>
<dbReference type="GO" id="GO:0009252">
    <property type="term" value="P:peptidoglycan biosynthetic process"/>
    <property type="evidence" value="ECO:0007669"/>
    <property type="project" value="UniProtKB-KW"/>
</dbReference>
<dbReference type="InterPro" id="IPR001264">
    <property type="entry name" value="Glyco_trans_51"/>
</dbReference>
<evidence type="ECO:0000259" key="17">
    <source>
        <dbReference type="Pfam" id="PF00912"/>
    </source>
</evidence>
<comment type="similarity">
    <text evidence="2">In the N-terminal section; belongs to the glycosyltransferase 51 family.</text>
</comment>
<dbReference type="GO" id="GO:0071555">
    <property type="term" value="P:cell wall organization"/>
    <property type="evidence" value="ECO:0007669"/>
    <property type="project" value="UniProtKB-KW"/>
</dbReference>
<keyword evidence="15" id="KW-1133">Transmembrane helix</keyword>
<dbReference type="AlphaFoldDB" id="A0A930V4X7"/>
<dbReference type="PANTHER" id="PTHR32282">
    <property type="entry name" value="BINDING PROTEIN TRANSPEPTIDASE, PUTATIVE-RELATED"/>
    <property type="match status" value="1"/>
</dbReference>
<evidence type="ECO:0000313" key="18">
    <source>
        <dbReference type="EMBL" id="MBF4163922.1"/>
    </source>
</evidence>
<dbReference type="SUPFAM" id="SSF56601">
    <property type="entry name" value="beta-lactamase/transpeptidase-like"/>
    <property type="match status" value="1"/>
</dbReference>
<evidence type="ECO:0000259" key="16">
    <source>
        <dbReference type="Pfam" id="PF00905"/>
    </source>
</evidence>
<dbReference type="GO" id="GO:0008360">
    <property type="term" value="P:regulation of cell shape"/>
    <property type="evidence" value="ECO:0007669"/>
    <property type="project" value="UniProtKB-KW"/>
</dbReference>
<keyword evidence="15" id="KW-0812">Transmembrane</keyword>
<comment type="catalytic activity">
    <reaction evidence="13">
        <text>[GlcNAc-(1-&gt;4)-Mur2Ac(oyl-L-Ala-gamma-D-Glu-L-Lys-D-Ala-D-Ala)](n)-di-trans,octa-cis-undecaprenyl diphosphate + beta-D-GlcNAc-(1-&gt;4)-Mur2Ac(oyl-L-Ala-gamma-D-Glu-L-Lys-D-Ala-D-Ala)-di-trans,octa-cis-undecaprenyl diphosphate = [GlcNAc-(1-&gt;4)-Mur2Ac(oyl-L-Ala-gamma-D-Glu-L-Lys-D-Ala-D-Ala)](n+1)-di-trans,octa-cis-undecaprenyl diphosphate + di-trans,octa-cis-undecaprenyl diphosphate + H(+)</text>
        <dbReference type="Rhea" id="RHEA:23708"/>
        <dbReference type="Rhea" id="RHEA-COMP:9602"/>
        <dbReference type="Rhea" id="RHEA-COMP:9603"/>
        <dbReference type="ChEBI" id="CHEBI:15378"/>
        <dbReference type="ChEBI" id="CHEBI:58405"/>
        <dbReference type="ChEBI" id="CHEBI:60033"/>
        <dbReference type="ChEBI" id="CHEBI:78435"/>
        <dbReference type="EC" id="2.4.99.28"/>
    </reaction>
</comment>
<evidence type="ECO:0000256" key="12">
    <source>
        <dbReference type="ARBA" id="ARBA00034000"/>
    </source>
</evidence>
<keyword evidence="9" id="KW-0573">Peptidoglycan synthesis</keyword>
<protein>
    <submittedName>
        <fullName evidence="18">Penicillin-binding protein</fullName>
    </submittedName>
</protein>
<feature type="compositionally biased region" description="Low complexity" evidence="14">
    <location>
        <begin position="735"/>
        <end position="764"/>
    </location>
</feature>
<evidence type="ECO:0000256" key="6">
    <source>
        <dbReference type="ARBA" id="ARBA00022679"/>
    </source>
</evidence>
<dbReference type="Pfam" id="PF00905">
    <property type="entry name" value="Transpeptidase"/>
    <property type="match status" value="1"/>
</dbReference>
<dbReference type="Gene3D" id="1.10.3810.10">
    <property type="entry name" value="Biosynthetic peptidoglycan transglycosylase-like"/>
    <property type="match status" value="1"/>
</dbReference>
<dbReference type="GO" id="GO:0009002">
    <property type="term" value="F:serine-type D-Ala-D-Ala carboxypeptidase activity"/>
    <property type="evidence" value="ECO:0007669"/>
    <property type="project" value="UniProtKB-EC"/>
</dbReference>
<comment type="similarity">
    <text evidence="1">In the C-terminal section; belongs to the transpeptidase family.</text>
</comment>
<proteinExistence type="inferred from homology"/>
<evidence type="ECO:0000256" key="10">
    <source>
        <dbReference type="ARBA" id="ARBA00023268"/>
    </source>
</evidence>
<dbReference type="Gene3D" id="3.40.710.10">
    <property type="entry name" value="DD-peptidase/beta-lactamase superfamily"/>
    <property type="match status" value="1"/>
</dbReference>
<dbReference type="InterPro" id="IPR023346">
    <property type="entry name" value="Lysozyme-like_dom_sf"/>
</dbReference>
<dbReference type="GO" id="GO:0030288">
    <property type="term" value="C:outer membrane-bounded periplasmic space"/>
    <property type="evidence" value="ECO:0007669"/>
    <property type="project" value="TreeGrafter"/>
</dbReference>
<evidence type="ECO:0000256" key="14">
    <source>
        <dbReference type="SAM" id="MobiDB-lite"/>
    </source>
</evidence>
<evidence type="ECO:0000256" key="1">
    <source>
        <dbReference type="ARBA" id="ARBA00007090"/>
    </source>
</evidence>
<dbReference type="GO" id="GO:0008658">
    <property type="term" value="F:penicillin binding"/>
    <property type="evidence" value="ECO:0007669"/>
    <property type="project" value="InterPro"/>
</dbReference>
<comment type="caution">
    <text evidence="18">The sequence shown here is derived from an EMBL/GenBank/DDBJ whole genome shotgun (WGS) entry which is preliminary data.</text>
</comment>
<accession>A0A930V4X7</accession>
<dbReference type="SUPFAM" id="SSF53955">
    <property type="entry name" value="Lysozyme-like"/>
    <property type="match status" value="1"/>
</dbReference>
<dbReference type="FunFam" id="1.10.3810.10:FF:000001">
    <property type="entry name" value="Penicillin-binding protein 1A"/>
    <property type="match status" value="1"/>
</dbReference>
<name>A0A930V4X7_9ACTN</name>
<gene>
    <name evidence="18" type="ORF">ISG29_19800</name>
</gene>
<keyword evidence="5" id="KW-0328">Glycosyltransferase</keyword>
<evidence type="ECO:0000256" key="5">
    <source>
        <dbReference type="ARBA" id="ARBA00022676"/>
    </source>
</evidence>
<evidence type="ECO:0000256" key="13">
    <source>
        <dbReference type="ARBA" id="ARBA00049902"/>
    </source>
</evidence>
<dbReference type="InterPro" id="IPR050396">
    <property type="entry name" value="Glycosyltr_51/Transpeptidase"/>
</dbReference>
<feature type="region of interest" description="Disordered" evidence="14">
    <location>
        <begin position="480"/>
        <end position="500"/>
    </location>
</feature>
<organism evidence="18 19">
    <name type="scientific">Nocardioides acrostichi</name>
    <dbReference type="NCBI Taxonomy" id="2784339"/>
    <lineage>
        <taxon>Bacteria</taxon>
        <taxon>Bacillati</taxon>
        <taxon>Actinomycetota</taxon>
        <taxon>Actinomycetes</taxon>
        <taxon>Propionibacteriales</taxon>
        <taxon>Nocardioidaceae</taxon>
        <taxon>Nocardioides</taxon>
    </lineage>
</organism>
<dbReference type="GO" id="GO:0008955">
    <property type="term" value="F:peptidoglycan glycosyltransferase activity"/>
    <property type="evidence" value="ECO:0007669"/>
    <property type="project" value="UniProtKB-EC"/>
</dbReference>
<dbReference type="RefSeq" id="WP_194505185.1">
    <property type="nucleotide sequence ID" value="NZ_JADIVZ010000017.1"/>
</dbReference>
<evidence type="ECO:0000256" key="3">
    <source>
        <dbReference type="ARBA" id="ARBA00022645"/>
    </source>
</evidence>
<dbReference type="InterPro" id="IPR036950">
    <property type="entry name" value="PBP_transglycosylase"/>
</dbReference>
<evidence type="ECO:0000313" key="19">
    <source>
        <dbReference type="Proteomes" id="UP000656804"/>
    </source>
</evidence>
<evidence type="ECO:0000256" key="2">
    <source>
        <dbReference type="ARBA" id="ARBA00007739"/>
    </source>
</evidence>
<comment type="catalytic activity">
    <reaction evidence="12">
        <text>Preferential cleavage: (Ac)2-L-Lys-D-Ala-|-D-Ala. Also transpeptidation of peptidyl-alanyl moieties that are N-acyl substituents of D-alanine.</text>
        <dbReference type="EC" id="3.4.16.4"/>
    </reaction>
</comment>
<dbReference type="PANTHER" id="PTHR32282:SF34">
    <property type="entry name" value="PENICILLIN-BINDING PROTEIN 1A"/>
    <property type="match status" value="1"/>
</dbReference>
<dbReference type="InterPro" id="IPR012338">
    <property type="entry name" value="Beta-lactam/transpept-like"/>
</dbReference>
<dbReference type="InterPro" id="IPR001460">
    <property type="entry name" value="PCN-bd_Tpept"/>
</dbReference>
<feature type="domain" description="Penicillin-binding protein transpeptidase" evidence="16">
    <location>
        <begin position="360"/>
        <end position="621"/>
    </location>
</feature>
<keyword evidence="11" id="KW-0961">Cell wall biogenesis/degradation</keyword>
<keyword evidence="19" id="KW-1185">Reference proteome</keyword>
<feature type="region of interest" description="Disordered" evidence="14">
    <location>
        <begin position="1"/>
        <end position="24"/>
    </location>
</feature>
<dbReference type="Proteomes" id="UP000656804">
    <property type="component" value="Unassembled WGS sequence"/>
</dbReference>
<keyword evidence="3" id="KW-0121">Carboxypeptidase</keyword>
<evidence type="ECO:0000256" key="15">
    <source>
        <dbReference type="SAM" id="Phobius"/>
    </source>
</evidence>
<keyword evidence="4" id="KW-0645">Protease</keyword>
<keyword evidence="8" id="KW-0133">Cell shape</keyword>
<keyword evidence="7" id="KW-0378">Hydrolase</keyword>
<feature type="compositionally biased region" description="Low complexity" evidence="14">
    <location>
        <begin position="688"/>
        <end position="723"/>
    </location>
</feature>
<dbReference type="EMBL" id="JADIVZ010000017">
    <property type="protein sequence ID" value="MBF4163922.1"/>
    <property type="molecule type" value="Genomic_DNA"/>
</dbReference>
<feature type="region of interest" description="Disordered" evidence="14">
    <location>
        <begin position="665"/>
        <end position="773"/>
    </location>
</feature>
<evidence type="ECO:0000256" key="7">
    <source>
        <dbReference type="ARBA" id="ARBA00022801"/>
    </source>
</evidence>
<feature type="domain" description="Glycosyl transferase family 51" evidence="17">
    <location>
        <begin position="85"/>
        <end position="258"/>
    </location>
</feature>
<evidence type="ECO:0000256" key="9">
    <source>
        <dbReference type="ARBA" id="ARBA00022984"/>
    </source>
</evidence>
<keyword evidence="10" id="KW-0511">Multifunctional enzyme</keyword>